<evidence type="ECO:0000313" key="4">
    <source>
        <dbReference type="Proteomes" id="UP001469365"/>
    </source>
</evidence>
<dbReference type="Pfam" id="PF02698">
    <property type="entry name" value="DUF218"/>
    <property type="match status" value="1"/>
</dbReference>
<dbReference type="SUPFAM" id="SSF52218">
    <property type="entry name" value="Flavoproteins"/>
    <property type="match status" value="1"/>
</dbReference>
<dbReference type="RefSeq" id="WP_341419421.1">
    <property type="nucleotide sequence ID" value="NZ_JBBPCC010000028.1"/>
</dbReference>
<keyword evidence="1" id="KW-1133">Transmembrane helix</keyword>
<evidence type="ECO:0000313" key="3">
    <source>
        <dbReference type="EMBL" id="MEK8132292.1"/>
    </source>
</evidence>
<reference evidence="3 4" key="1">
    <citation type="submission" date="2024-04" db="EMBL/GenBank/DDBJ databases">
        <title>draft genome sequnece of Paenibacillus filicis.</title>
        <authorList>
            <person name="Kim D.-U."/>
        </authorList>
    </citation>
    <scope>NUCLEOTIDE SEQUENCE [LARGE SCALE GENOMIC DNA]</scope>
    <source>
        <strain evidence="3 4">KACC14197</strain>
    </source>
</reference>
<dbReference type="InterPro" id="IPR014729">
    <property type="entry name" value="Rossmann-like_a/b/a_fold"/>
</dbReference>
<dbReference type="PANTHER" id="PTHR30336">
    <property type="entry name" value="INNER MEMBRANE PROTEIN, PROBABLE PERMEASE"/>
    <property type="match status" value="1"/>
</dbReference>
<dbReference type="InterPro" id="IPR029039">
    <property type="entry name" value="Flavoprotein-like_sf"/>
</dbReference>
<comment type="caution">
    <text evidence="3">The sequence shown here is derived from an EMBL/GenBank/DDBJ whole genome shotgun (WGS) entry which is preliminary data.</text>
</comment>
<gene>
    <name evidence="3" type="ORF">WMW72_30775</name>
</gene>
<dbReference type="CDD" id="cd06259">
    <property type="entry name" value="YdcF-like"/>
    <property type="match status" value="1"/>
</dbReference>
<evidence type="ECO:0000259" key="2">
    <source>
        <dbReference type="Pfam" id="PF02698"/>
    </source>
</evidence>
<organism evidence="3 4">
    <name type="scientific">Paenibacillus filicis</name>
    <dbReference type="NCBI Taxonomy" id="669464"/>
    <lineage>
        <taxon>Bacteria</taxon>
        <taxon>Bacillati</taxon>
        <taxon>Bacillota</taxon>
        <taxon>Bacilli</taxon>
        <taxon>Bacillales</taxon>
        <taxon>Paenibacillaceae</taxon>
        <taxon>Paenibacillus</taxon>
    </lineage>
</organism>
<dbReference type="EMBL" id="JBBPCC010000028">
    <property type="protein sequence ID" value="MEK8132292.1"/>
    <property type="molecule type" value="Genomic_DNA"/>
</dbReference>
<evidence type="ECO:0000256" key="1">
    <source>
        <dbReference type="SAM" id="Phobius"/>
    </source>
</evidence>
<dbReference type="Proteomes" id="UP001469365">
    <property type="component" value="Unassembled WGS sequence"/>
</dbReference>
<dbReference type="InterPro" id="IPR003848">
    <property type="entry name" value="DUF218"/>
</dbReference>
<protein>
    <submittedName>
        <fullName evidence="3">ElyC/SanA/YdcF family protein</fullName>
    </submittedName>
</protein>
<feature type="domain" description="DUF218" evidence="2">
    <location>
        <begin position="61"/>
        <end position="182"/>
    </location>
</feature>
<keyword evidence="4" id="KW-1185">Reference proteome</keyword>
<dbReference type="InterPro" id="IPR051599">
    <property type="entry name" value="Cell_Envelope_Assoc"/>
</dbReference>
<keyword evidence="1" id="KW-0472">Membrane</keyword>
<proteinExistence type="predicted"/>
<feature type="transmembrane region" description="Helical" evidence="1">
    <location>
        <begin position="20"/>
        <end position="38"/>
    </location>
</feature>
<keyword evidence="1" id="KW-0812">Transmembrane</keyword>
<name>A0ABU9DTT0_9BACL</name>
<dbReference type="Gene3D" id="3.40.50.620">
    <property type="entry name" value="HUPs"/>
    <property type="match status" value="1"/>
</dbReference>
<dbReference type="PANTHER" id="PTHR30336:SF6">
    <property type="entry name" value="INTEGRAL MEMBRANE PROTEIN"/>
    <property type="match status" value="1"/>
</dbReference>
<sequence length="234" mass="26234">MKLLTTKAIKPKRRRNAGKLIRCLATAAFIACTTLLLINEYVLCTGQNYILQKNELPPSEALIVLGASVYSNGKVSDILRDRLDTAYDLYASGKARRIIVSGDHASDEYDEVNAMKNYLMKKGVPDKHIFMDHAGFNTYDSMYRAQAVFQASNLIIVTQDYHLKRAIYVARAMGLEAVGAASDKQAYRDIRKYEAREVLARVKDYINVHVLKPKSAQLGEQIPLSSDGRLTNDK</sequence>
<accession>A0ABU9DTT0</accession>